<dbReference type="AlphaFoldDB" id="A0A6A6GZA9"/>
<organism evidence="1 2">
    <name type="scientific">Viridothelium virens</name>
    <name type="common">Speckled blister lichen</name>
    <name type="synonym">Trypethelium virens</name>
    <dbReference type="NCBI Taxonomy" id="1048519"/>
    <lineage>
        <taxon>Eukaryota</taxon>
        <taxon>Fungi</taxon>
        <taxon>Dikarya</taxon>
        <taxon>Ascomycota</taxon>
        <taxon>Pezizomycotina</taxon>
        <taxon>Dothideomycetes</taxon>
        <taxon>Dothideomycetes incertae sedis</taxon>
        <taxon>Trypetheliales</taxon>
        <taxon>Trypetheliaceae</taxon>
        <taxon>Viridothelium</taxon>
    </lineage>
</organism>
<reference evidence="1" key="1">
    <citation type="journal article" date="2020" name="Stud. Mycol.">
        <title>101 Dothideomycetes genomes: a test case for predicting lifestyles and emergence of pathogens.</title>
        <authorList>
            <person name="Haridas S."/>
            <person name="Albert R."/>
            <person name="Binder M."/>
            <person name="Bloem J."/>
            <person name="Labutti K."/>
            <person name="Salamov A."/>
            <person name="Andreopoulos B."/>
            <person name="Baker S."/>
            <person name="Barry K."/>
            <person name="Bills G."/>
            <person name="Bluhm B."/>
            <person name="Cannon C."/>
            <person name="Castanera R."/>
            <person name="Culley D."/>
            <person name="Daum C."/>
            <person name="Ezra D."/>
            <person name="Gonzalez J."/>
            <person name="Henrissat B."/>
            <person name="Kuo A."/>
            <person name="Liang C."/>
            <person name="Lipzen A."/>
            <person name="Lutzoni F."/>
            <person name="Magnuson J."/>
            <person name="Mondo S."/>
            <person name="Nolan M."/>
            <person name="Ohm R."/>
            <person name="Pangilinan J."/>
            <person name="Park H.-J."/>
            <person name="Ramirez L."/>
            <person name="Alfaro M."/>
            <person name="Sun H."/>
            <person name="Tritt A."/>
            <person name="Yoshinaga Y."/>
            <person name="Zwiers L.-H."/>
            <person name="Turgeon B."/>
            <person name="Goodwin S."/>
            <person name="Spatafora J."/>
            <person name="Crous P."/>
            <person name="Grigoriev I."/>
        </authorList>
    </citation>
    <scope>NUCLEOTIDE SEQUENCE</scope>
    <source>
        <strain evidence="1">Tuck. ex Michener</strain>
    </source>
</reference>
<gene>
    <name evidence="1" type="ORF">EV356DRAFT_535734</name>
</gene>
<protein>
    <submittedName>
        <fullName evidence="1">Uncharacterized protein</fullName>
    </submittedName>
</protein>
<accession>A0A6A6GZA9</accession>
<dbReference type="Proteomes" id="UP000800092">
    <property type="component" value="Unassembled WGS sequence"/>
</dbReference>
<evidence type="ECO:0000313" key="2">
    <source>
        <dbReference type="Proteomes" id="UP000800092"/>
    </source>
</evidence>
<proteinExistence type="predicted"/>
<keyword evidence="2" id="KW-1185">Reference proteome</keyword>
<evidence type="ECO:0000313" key="1">
    <source>
        <dbReference type="EMBL" id="KAF2231164.1"/>
    </source>
</evidence>
<dbReference type="EMBL" id="ML991830">
    <property type="protein sequence ID" value="KAF2231164.1"/>
    <property type="molecule type" value="Genomic_DNA"/>
</dbReference>
<sequence>MSESNEREWITTSRPSKVILSPIVSARIPYTVPYHDKAPRCSPMLIGCRHIITHIFHVFKDENFEPMYGIEFFGPGMFYYSLPGSDPWQHRTKTSLPTSTSDTPIDVDDTAESIDVDDTAEPIDSATVREDDLDASNWYEYFGGLTEEQKQARIERGWKRYFMLAELYPESSIPEEEWEEMQAILNEATTEASEKGSSNAS</sequence>
<name>A0A6A6GZA9_VIRVR</name>